<accession>A0A8S9ZAY2</accession>
<sequence length="45" mass="5237">MFLSSRRSEHGAWRDDSQLLIVEHWTNPSLFPPRVFGLGSPLRRS</sequence>
<dbReference type="Proteomes" id="UP000822476">
    <property type="component" value="Unassembled WGS sequence"/>
</dbReference>
<name>A0A8S9ZAY2_9TREM</name>
<organism evidence="1 2">
    <name type="scientific">Paragonimus skrjabini miyazakii</name>
    <dbReference type="NCBI Taxonomy" id="59628"/>
    <lineage>
        <taxon>Eukaryota</taxon>
        <taxon>Metazoa</taxon>
        <taxon>Spiralia</taxon>
        <taxon>Lophotrochozoa</taxon>
        <taxon>Platyhelminthes</taxon>
        <taxon>Trematoda</taxon>
        <taxon>Digenea</taxon>
        <taxon>Plagiorchiida</taxon>
        <taxon>Troglotremata</taxon>
        <taxon>Troglotrematidae</taxon>
        <taxon>Paragonimus</taxon>
    </lineage>
</organism>
<reference evidence="1" key="1">
    <citation type="submission" date="2019-07" db="EMBL/GenBank/DDBJ databases">
        <title>Annotation for the trematode Paragonimus miyazaki's.</title>
        <authorList>
            <person name="Choi Y.-J."/>
        </authorList>
    </citation>
    <scope>NUCLEOTIDE SEQUENCE</scope>
    <source>
        <strain evidence="1">Japan</strain>
    </source>
</reference>
<comment type="caution">
    <text evidence="1">The sequence shown here is derived from an EMBL/GenBank/DDBJ whole genome shotgun (WGS) entry which is preliminary data.</text>
</comment>
<dbReference type="EMBL" id="JTDE01000012">
    <property type="protein sequence ID" value="KAF7262661.1"/>
    <property type="molecule type" value="Genomic_DNA"/>
</dbReference>
<protein>
    <submittedName>
        <fullName evidence="1">Uncharacterized protein</fullName>
    </submittedName>
</protein>
<dbReference type="AlphaFoldDB" id="A0A8S9ZAY2"/>
<evidence type="ECO:0000313" key="1">
    <source>
        <dbReference type="EMBL" id="KAF7262661.1"/>
    </source>
</evidence>
<proteinExistence type="predicted"/>
<evidence type="ECO:0000313" key="2">
    <source>
        <dbReference type="Proteomes" id="UP000822476"/>
    </source>
</evidence>
<gene>
    <name evidence="1" type="ORF">EG68_00051</name>
</gene>
<keyword evidence="2" id="KW-1185">Reference proteome</keyword>